<evidence type="ECO:0000256" key="2">
    <source>
        <dbReference type="ARBA" id="ARBA00023002"/>
    </source>
</evidence>
<comment type="similarity">
    <text evidence="1">Belongs to the short-chain dehydrogenases/reductases (SDR) family.</text>
</comment>
<dbReference type="Pfam" id="PF13561">
    <property type="entry name" value="adh_short_C2"/>
    <property type="match status" value="1"/>
</dbReference>
<protein>
    <submittedName>
        <fullName evidence="4">SDR family oxidoreductase</fullName>
    </submittedName>
</protein>
<dbReference type="CDD" id="cd05233">
    <property type="entry name" value="SDR_c"/>
    <property type="match status" value="1"/>
</dbReference>
<accession>A0ABT0FB66</accession>
<dbReference type="EMBL" id="JAHWXN010000001">
    <property type="protein sequence ID" value="MCK2034934.1"/>
    <property type="molecule type" value="Genomic_DNA"/>
</dbReference>
<dbReference type="PROSITE" id="PS00061">
    <property type="entry name" value="ADH_SHORT"/>
    <property type="match status" value="1"/>
</dbReference>
<dbReference type="InterPro" id="IPR002347">
    <property type="entry name" value="SDR_fam"/>
</dbReference>
<dbReference type="InterPro" id="IPR051122">
    <property type="entry name" value="SDR_DHRS6-like"/>
</dbReference>
<dbReference type="InterPro" id="IPR057326">
    <property type="entry name" value="KR_dom"/>
</dbReference>
<comment type="caution">
    <text evidence="4">The sequence shown here is derived from an EMBL/GenBank/DDBJ whole genome shotgun (WGS) entry which is preliminary data.</text>
</comment>
<evidence type="ECO:0000259" key="3">
    <source>
        <dbReference type="SMART" id="SM00822"/>
    </source>
</evidence>
<gene>
    <name evidence="4" type="ORF">KZC51_02185</name>
</gene>
<keyword evidence="5" id="KW-1185">Reference proteome</keyword>
<dbReference type="InterPro" id="IPR036291">
    <property type="entry name" value="NAD(P)-bd_dom_sf"/>
</dbReference>
<dbReference type="RefSeq" id="WP_247628386.1">
    <property type="nucleotide sequence ID" value="NZ_JAHWXN010000001.1"/>
</dbReference>
<dbReference type="Proteomes" id="UP001300096">
    <property type="component" value="Unassembled WGS sequence"/>
</dbReference>
<evidence type="ECO:0000313" key="4">
    <source>
        <dbReference type="EMBL" id="MCK2034934.1"/>
    </source>
</evidence>
<dbReference type="PANTHER" id="PTHR43477:SF1">
    <property type="entry name" value="DIHYDROANTICAPSIN 7-DEHYDROGENASE"/>
    <property type="match status" value="1"/>
</dbReference>
<reference evidence="4 5" key="1">
    <citation type="submission" date="2021-06" db="EMBL/GenBank/DDBJ databases">
        <title>Genome-based taxonomic framework of Microbacterium strains isolated from marine environment, the description of four new species and reclassification of four preexisting species.</title>
        <authorList>
            <person name="Lee S.D."/>
            <person name="Kim S.-M."/>
            <person name="Byeon Y.-S."/>
            <person name="Yang H.L."/>
            <person name="Kim I.S."/>
        </authorList>
    </citation>
    <scope>NUCLEOTIDE SEQUENCE [LARGE SCALE GENOMIC DNA]</scope>
    <source>
        <strain evidence="4 5">SSW1-49</strain>
    </source>
</reference>
<evidence type="ECO:0000256" key="1">
    <source>
        <dbReference type="ARBA" id="ARBA00006484"/>
    </source>
</evidence>
<name>A0ABT0FB66_9MICO</name>
<dbReference type="SUPFAM" id="SSF51735">
    <property type="entry name" value="NAD(P)-binding Rossmann-fold domains"/>
    <property type="match status" value="1"/>
</dbReference>
<proteinExistence type="inferred from homology"/>
<organism evidence="4 5">
    <name type="scientific">Microbacterium croceum</name>
    <dbReference type="NCBI Taxonomy" id="2851645"/>
    <lineage>
        <taxon>Bacteria</taxon>
        <taxon>Bacillati</taxon>
        <taxon>Actinomycetota</taxon>
        <taxon>Actinomycetes</taxon>
        <taxon>Micrococcales</taxon>
        <taxon>Microbacteriaceae</taxon>
        <taxon>Microbacterium</taxon>
    </lineage>
</organism>
<dbReference type="PRINTS" id="PR00080">
    <property type="entry name" value="SDRFAMILY"/>
</dbReference>
<evidence type="ECO:0000313" key="5">
    <source>
        <dbReference type="Proteomes" id="UP001300096"/>
    </source>
</evidence>
<keyword evidence="2" id="KW-0560">Oxidoreductase</keyword>
<dbReference type="PRINTS" id="PR00081">
    <property type="entry name" value="GDHRDH"/>
</dbReference>
<sequence length="253" mass="25811">MNLTGTDLDGLVAVITGAASGIGEATAGVFRERGARVAVVDRALGTRPRPNSYVCDVTDASAVAATVDAIAADLGGIDVLVNNAGIGATGDVESSSDEEFAHVFDVNVLGMVRMARTAMPYLRKSAHPAIVNVSSIVAIAGVVQRAAYAASKGAVSALTLAMAADHVHERIRVNAVLPGTADTPWVERLLTDTVDAERAAEQLRRRQPLGRLVSASEVANAIAYLASPAAASTTGTLLTVDGGMGGLRLVPAS</sequence>
<dbReference type="PANTHER" id="PTHR43477">
    <property type="entry name" value="DIHYDROANTICAPSIN 7-DEHYDROGENASE"/>
    <property type="match status" value="1"/>
</dbReference>
<dbReference type="Gene3D" id="3.40.50.720">
    <property type="entry name" value="NAD(P)-binding Rossmann-like Domain"/>
    <property type="match status" value="1"/>
</dbReference>
<feature type="domain" description="Ketoreductase" evidence="3">
    <location>
        <begin position="11"/>
        <end position="188"/>
    </location>
</feature>
<dbReference type="SMART" id="SM00822">
    <property type="entry name" value="PKS_KR"/>
    <property type="match status" value="1"/>
</dbReference>
<dbReference type="InterPro" id="IPR020904">
    <property type="entry name" value="Sc_DH/Rdtase_CS"/>
</dbReference>